<dbReference type="Proteomes" id="UP000323720">
    <property type="component" value="Unassembled WGS sequence"/>
</dbReference>
<dbReference type="InterPro" id="IPR019734">
    <property type="entry name" value="TPR_rpt"/>
</dbReference>
<keyword evidence="1" id="KW-0802">TPR repeat</keyword>
<protein>
    <submittedName>
        <fullName evidence="2">Tetratricopeptide repeat protein</fullName>
    </submittedName>
</protein>
<evidence type="ECO:0000313" key="2">
    <source>
        <dbReference type="EMBL" id="TYB75808.1"/>
    </source>
</evidence>
<name>A0A5D0R568_9FLAO</name>
<organism evidence="2 3">
    <name type="scientific">Bizionia myxarmorum</name>
    <dbReference type="NCBI Taxonomy" id="291186"/>
    <lineage>
        <taxon>Bacteria</taxon>
        <taxon>Pseudomonadati</taxon>
        <taxon>Bacteroidota</taxon>
        <taxon>Flavobacteriia</taxon>
        <taxon>Flavobacteriales</taxon>
        <taxon>Flavobacteriaceae</taxon>
        <taxon>Bizionia</taxon>
    </lineage>
</organism>
<dbReference type="PROSITE" id="PS50005">
    <property type="entry name" value="TPR"/>
    <property type="match status" value="1"/>
</dbReference>
<comment type="caution">
    <text evidence="2">The sequence shown here is derived from an EMBL/GenBank/DDBJ whole genome shotgun (WGS) entry which is preliminary data.</text>
</comment>
<evidence type="ECO:0000313" key="3">
    <source>
        <dbReference type="Proteomes" id="UP000323720"/>
    </source>
</evidence>
<dbReference type="InterPro" id="IPR011990">
    <property type="entry name" value="TPR-like_helical_dom_sf"/>
</dbReference>
<dbReference type="RefSeq" id="WP_148404808.1">
    <property type="nucleotide sequence ID" value="NZ_VSKK01000004.1"/>
</dbReference>
<dbReference type="SUPFAM" id="SSF48452">
    <property type="entry name" value="TPR-like"/>
    <property type="match status" value="1"/>
</dbReference>
<proteinExistence type="predicted"/>
<dbReference type="AlphaFoldDB" id="A0A5D0R568"/>
<dbReference type="Gene3D" id="1.25.40.10">
    <property type="entry name" value="Tetratricopeptide repeat domain"/>
    <property type="match status" value="1"/>
</dbReference>
<reference evidence="2 3" key="1">
    <citation type="submission" date="2019-08" db="EMBL/GenBank/DDBJ databases">
        <title>Genomes of Antarctic Bizionia species.</title>
        <authorList>
            <person name="Bowman J.P."/>
        </authorList>
    </citation>
    <scope>NUCLEOTIDE SEQUENCE [LARGE SCALE GENOMIC DNA]</scope>
    <source>
        <strain evidence="2 3">ADA-4</strain>
    </source>
</reference>
<sequence>MRFSFLFILILFSCAQKDVRVLDKPMALKAEDSIKMDSYKNRAFEYDVYSQERQKYLDSALLIMPDDAFLWQQKAMPLYKARKYSLGKPFLEKAVLHNQKRYLDYSAFMKCIFSKEYEESIAEFMLMKELYGDSYVMDHTYNFYIALNYLQLNKFKDAKAFLLKSKAQQFADFPENPPEESCHFLDWFYLGIVDYELGNYEEAIKSFDMSLVVYTNFGDAMNYKARCYYKIGKNEKALEWMNLAYENRFNTINEDNVYYEIYPYQVYHRLLIRD</sequence>
<accession>A0A5D0R568</accession>
<dbReference type="EMBL" id="VSKK01000004">
    <property type="protein sequence ID" value="TYB75808.1"/>
    <property type="molecule type" value="Genomic_DNA"/>
</dbReference>
<gene>
    <name evidence="2" type="ORF">ES674_13355</name>
</gene>
<dbReference type="OrthoDB" id="655905at2"/>
<keyword evidence="3" id="KW-1185">Reference proteome</keyword>
<evidence type="ECO:0000256" key="1">
    <source>
        <dbReference type="PROSITE-ProRule" id="PRU00339"/>
    </source>
</evidence>
<feature type="repeat" description="TPR" evidence="1">
    <location>
        <begin position="184"/>
        <end position="217"/>
    </location>
</feature>